<proteinExistence type="predicted"/>
<dbReference type="OrthoDB" id="5464855at2"/>
<dbReference type="SUPFAM" id="SSF52540">
    <property type="entry name" value="P-loop containing nucleoside triphosphate hydrolases"/>
    <property type="match status" value="1"/>
</dbReference>
<reference evidence="1 2" key="1">
    <citation type="submission" date="2015-09" db="EMBL/GenBank/DDBJ databases">
        <title>Genome of Desulfovibrio dechloracetivorans BerOc1, a mercury methylating strain isolated from highly hydrocarbons and metals contaminated coastal sediments.</title>
        <authorList>
            <person name="Goni Urriza M."/>
            <person name="Gassie C."/>
            <person name="Bouchez O."/>
            <person name="Klopp C."/>
            <person name="Ranchou-Peyruse A."/>
            <person name="Remy G."/>
        </authorList>
    </citation>
    <scope>NUCLEOTIDE SEQUENCE [LARGE SCALE GENOMIC DNA]</scope>
    <source>
        <strain evidence="1 2">BerOc1</strain>
    </source>
</reference>
<gene>
    <name evidence="1" type="ORF">BerOc1_03247</name>
</gene>
<protein>
    <recommendedName>
        <fullName evidence="3">Shikimate kinase</fullName>
    </recommendedName>
</protein>
<evidence type="ECO:0008006" key="3">
    <source>
        <dbReference type="Google" id="ProtNLM"/>
    </source>
</evidence>
<dbReference type="Proteomes" id="UP000181901">
    <property type="component" value="Unassembled WGS sequence"/>
</dbReference>
<keyword evidence="2" id="KW-1185">Reference proteome</keyword>
<dbReference type="AlphaFoldDB" id="A0A1J5NHX6"/>
<comment type="caution">
    <text evidence="1">The sequence shown here is derived from an EMBL/GenBank/DDBJ whole genome shotgun (WGS) entry which is preliminary data.</text>
</comment>
<evidence type="ECO:0000313" key="2">
    <source>
        <dbReference type="Proteomes" id="UP000181901"/>
    </source>
</evidence>
<organism evidence="1 2">
    <name type="scientific">Pseudodesulfovibrio hydrargyri</name>
    <dbReference type="NCBI Taxonomy" id="2125990"/>
    <lineage>
        <taxon>Bacteria</taxon>
        <taxon>Pseudomonadati</taxon>
        <taxon>Thermodesulfobacteriota</taxon>
        <taxon>Desulfovibrionia</taxon>
        <taxon>Desulfovibrionales</taxon>
        <taxon>Desulfovibrionaceae</taxon>
    </lineage>
</organism>
<dbReference type="Gene3D" id="3.40.50.300">
    <property type="entry name" value="P-loop containing nucleotide triphosphate hydrolases"/>
    <property type="match status" value="1"/>
</dbReference>
<name>A0A1J5NHX6_9BACT</name>
<sequence length="175" mass="19062">MAKYLINEEYDVEDAGAAKGFARGERREDYADPWRETGNVVLIGLPGSGRAGLARLLAERTDKPVLVPPDARTAAEALRGRGAIIVLEDSLVDDPGVQPLIHGAGKVFYLMADTRLLSDRVAERGGQANAEELWRGLSARLAEVEPTFYGVLHFILQGARSPEEMVDDALEKIGY</sequence>
<dbReference type="InterPro" id="IPR027417">
    <property type="entry name" value="P-loop_NTPase"/>
</dbReference>
<dbReference type="EMBL" id="LKAQ01000004">
    <property type="protein sequence ID" value="OIQ51297.1"/>
    <property type="molecule type" value="Genomic_DNA"/>
</dbReference>
<accession>A0A1J5NHX6</accession>
<dbReference type="RefSeq" id="WP_071546730.1">
    <property type="nucleotide sequence ID" value="NZ_LKAQ01000004.1"/>
</dbReference>
<evidence type="ECO:0000313" key="1">
    <source>
        <dbReference type="EMBL" id="OIQ51297.1"/>
    </source>
</evidence>